<dbReference type="EMBL" id="JACAZH010000006">
    <property type="protein sequence ID" value="KAF7367102.1"/>
    <property type="molecule type" value="Genomic_DNA"/>
</dbReference>
<dbReference type="AlphaFoldDB" id="A0A8H6YY51"/>
<dbReference type="PANTHER" id="PTHR48148:SF2">
    <property type="entry name" value="PA14 DOMAIN-CONTAINING PROTEIN"/>
    <property type="match status" value="1"/>
</dbReference>
<feature type="region of interest" description="Disordered" evidence="1">
    <location>
        <begin position="552"/>
        <end position="594"/>
    </location>
</feature>
<proteinExistence type="predicted"/>
<feature type="compositionally biased region" description="Basic and acidic residues" evidence="1">
    <location>
        <begin position="563"/>
        <end position="590"/>
    </location>
</feature>
<gene>
    <name evidence="2" type="ORF">MSAN_00969700</name>
</gene>
<feature type="compositionally biased region" description="Low complexity" evidence="1">
    <location>
        <begin position="9"/>
        <end position="34"/>
    </location>
</feature>
<protein>
    <submittedName>
        <fullName evidence="2">Uncharacterized protein</fullName>
    </submittedName>
</protein>
<keyword evidence="3" id="KW-1185">Reference proteome</keyword>
<feature type="compositionally biased region" description="Pro residues" evidence="1">
    <location>
        <begin position="256"/>
        <end position="266"/>
    </location>
</feature>
<evidence type="ECO:0000313" key="3">
    <source>
        <dbReference type="Proteomes" id="UP000623467"/>
    </source>
</evidence>
<accession>A0A8H6YY51</accession>
<dbReference type="OrthoDB" id="3069690at2759"/>
<dbReference type="Proteomes" id="UP000623467">
    <property type="component" value="Unassembled WGS sequence"/>
</dbReference>
<feature type="region of interest" description="Disordered" evidence="1">
    <location>
        <begin position="450"/>
        <end position="476"/>
    </location>
</feature>
<organism evidence="2 3">
    <name type="scientific">Mycena sanguinolenta</name>
    <dbReference type="NCBI Taxonomy" id="230812"/>
    <lineage>
        <taxon>Eukaryota</taxon>
        <taxon>Fungi</taxon>
        <taxon>Dikarya</taxon>
        <taxon>Basidiomycota</taxon>
        <taxon>Agaricomycotina</taxon>
        <taxon>Agaricomycetes</taxon>
        <taxon>Agaricomycetidae</taxon>
        <taxon>Agaricales</taxon>
        <taxon>Marasmiineae</taxon>
        <taxon>Mycenaceae</taxon>
        <taxon>Mycena</taxon>
    </lineage>
</organism>
<name>A0A8H6YY51_9AGAR</name>
<evidence type="ECO:0000313" key="2">
    <source>
        <dbReference type="EMBL" id="KAF7367102.1"/>
    </source>
</evidence>
<dbReference type="PANTHER" id="PTHR48148">
    <property type="entry name" value="KERATINOCYTE PROLINE-RICH PROTEIN"/>
    <property type="match status" value="1"/>
</dbReference>
<feature type="region of interest" description="Disordered" evidence="1">
    <location>
        <begin position="256"/>
        <end position="306"/>
    </location>
</feature>
<reference evidence="2" key="1">
    <citation type="submission" date="2020-05" db="EMBL/GenBank/DDBJ databases">
        <title>Mycena genomes resolve the evolution of fungal bioluminescence.</title>
        <authorList>
            <person name="Tsai I.J."/>
        </authorList>
    </citation>
    <scope>NUCLEOTIDE SEQUENCE</scope>
    <source>
        <strain evidence="2">160909Yilan</strain>
    </source>
</reference>
<sequence>MALPRLATASPTPSSPSDSPSLSASGSSVSSFPSVSSSFFFSSAAASPPHEAVVPGPLSVEVEETLIIPSLTLPAPLLRRKEARGPITRLLVLGPPDVATAALCVDNPDADTWIEEDGFRVLRASIPSQPASGDQAESDSVSLELVALGEDINQLDVPATANLLLTPFRRIAALLAPPLLSSAQEEEELLTALLSGPEVPLYMALLVVSPSSTASSQSPAASVSNSAILPADIAVDIGAIPESISRFVPVISLVPEPAPPPAPPHAPSGDTASEAADEREDTAHTTPVPALDLDSDAPPAPSPAALALDVPPTVHIAFAGKHVHTLRATACTPLSLFIFIFTRAGTSIRIGVGRAGIAHSRRSEIRAVVARGRGAIRTPTPGRLWCRLGSPSQFRLNLERKSKPTQANLMKSNLNPTPPPRLVVHLPLHPHSRELTGKLPLSPFPPPPFPLSASVPAHPPLHPSPSTPPLPTTTSTPALRLLKTDLHDPLHLPSIFALVRDVVRAWSSRSAFSISSTSRSAGLDERRYNAEARWWRLGLGAPLVSAAVAGRVDAEREEEEEGMVGRREEEGMGRREEEGCEESDGRERRGYGGGGEGYRGGWDAENRHATRKTCATPRLSFIQASIADTCSPVVLRLSYRVVLVESSSARRRFVTGDVHSPSASSTCSALHHTSTQRLAKAC</sequence>
<comment type="caution">
    <text evidence="2">The sequence shown here is derived from an EMBL/GenBank/DDBJ whole genome shotgun (WGS) entry which is preliminary data.</text>
</comment>
<feature type="region of interest" description="Disordered" evidence="1">
    <location>
        <begin position="1"/>
        <end position="34"/>
    </location>
</feature>
<feature type="compositionally biased region" description="Pro residues" evidence="1">
    <location>
        <begin position="457"/>
        <end position="471"/>
    </location>
</feature>
<evidence type="ECO:0000256" key="1">
    <source>
        <dbReference type="SAM" id="MobiDB-lite"/>
    </source>
</evidence>